<accession>A0ABQ8RQ07</accession>
<evidence type="ECO:0008006" key="4">
    <source>
        <dbReference type="Google" id="ProtNLM"/>
    </source>
</evidence>
<feature type="transmembrane region" description="Helical" evidence="1">
    <location>
        <begin position="104"/>
        <end position="124"/>
    </location>
</feature>
<protein>
    <recommendedName>
        <fullName evidence="4">G protein-coupled receptor</fullName>
    </recommendedName>
</protein>
<reference evidence="2" key="1">
    <citation type="submission" date="2022-09" db="EMBL/GenBank/DDBJ databases">
        <title>Fusarium specimens isolated from Avocado Roots.</title>
        <authorList>
            <person name="Stajich J."/>
            <person name="Roper C."/>
            <person name="Heimlech-Rivalta G."/>
        </authorList>
    </citation>
    <scope>NUCLEOTIDE SEQUENCE</scope>
    <source>
        <strain evidence="2">CF00095</strain>
    </source>
</reference>
<proteinExistence type="predicted"/>
<keyword evidence="1" id="KW-0812">Transmembrane</keyword>
<dbReference type="EMBL" id="JAOQBH010000002">
    <property type="protein sequence ID" value="KAJ4139809.1"/>
    <property type="molecule type" value="Genomic_DNA"/>
</dbReference>
<feature type="transmembrane region" description="Helical" evidence="1">
    <location>
        <begin position="6"/>
        <end position="26"/>
    </location>
</feature>
<evidence type="ECO:0000313" key="3">
    <source>
        <dbReference type="Proteomes" id="UP001152024"/>
    </source>
</evidence>
<feature type="transmembrane region" description="Helical" evidence="1">
    <location>
        <begin position="237"/>
        <end position="260"/>
    </location>
</feature>
<comment type="caution">
    <text evidence="2">The sequence shown here is derived from an EMBL/GenBank/DDBJ whole genome shotgun (WGS) entry which is preliminary data.</text>
</comment>
<gene>
    <name evidence="2" type="ORF">NW768_001154</name>
</gene>
<name>A0ABQ8RQ07_FUSEQ</name>
<evidence type="ECO:0000256" key="1">
    <source>
        <dbReference type="SAM" id="Phobius"/>
    </source>
</evidence>
<keyword evidence="1" id="KW-0472">Membrane</keyword>
<evidence type="ECO:0000313" key="2">
    <source>
        <dbReference type="EMBL" id="KAJ4139809.1"/>
    </source>
</evidence>
<organism evidence="2 3">
    <name type="scientific">Fusarium equiseti</name>
    <name type="common">Fusarium scirpi</name>
    <dbReference type="NCBI Taxonomy" id="61235"/>
    <lineage>
        <taxon>Eukaryota</taxon>
        <taxon>Fungi</taxon>
        <taxon>Dikarya</taxon>
        <taxon>Ascomycota</taxon>
        <taxon>Pezizomycotina</taxon>
        <taxon>Sordariomycetes</taxon>
        <taxon>Hypocreomycetidae</taxon>
        <taxon>Hypocreales</taxon>
        <taxon>Nectriaceae</taxon>
        <taxon>Fusarium</taxon>
        <taxon>Fusarium incarnatum-equiseti species complex</taxon>
    </lineage>
</organism>
<dbReference type="Proteomes" id="UP001152024">
    <property type="component" value="Unassembled WGS sequence"/>
</dbReference>
<feature type="transmembrane region" description="Helical" evidence="1">
    <location>
        <begin position="280"/>
        <end position="304"/>
    </location>
</feature>
<keyword evidence="1" id="KW-1133">Transmembrane helix</keyword>
<feature type="transmembrane region" description="Helical" evidence="1">
    <location>
        <begin position="145"/>
        <end position="167"/>
    </location>
</feature>
<feature type="transmembrane region" description="Helical" evidence="1">
    <location>
        <begin position="46"/>
        <end position="67"/>
    </location>
</feature>
<keyword evidence="3" id="KW-1185">Reference proteome</keyword>
<sequence length="340" mass="38207">MESFESYAIAHAAMVFGCFIPALMFFCSTFCTVRRDKDPARTAFTYLKYALVTFSLYALSASANSAFNAAYNILFMRDGRPDNVLIALGYARPISDLICKIFEMITDILIMVILLRLCTGILMVHHESIPHSKPYVGKNLRLASYGAALVLLALALTSLGLNIRFMVSVYYGLDDDPFVIMGRSTQVSFAFKLFVFVISLGVVVKAAMVKRRAKPDMGMLDDAKTYGHISSDRNLTWVSNMLIAASVFWLLHTSFTMASFAAWNNLESPRKVRPMEYLPFYYVFEALFNIWPQFFTLVLVFLMGRKKQDGIWMKQETPLPSVNALGPAYTISGARGPVEH</sequence>
<feature type="transmembrane region" description="Helical" evidence="1">
    <location>
        <begin position="187"/>
        <end position="209"/>
    </location>
</feature>